<evidence type="ECO:0000256" key="1">
    <source>
        <dbReference type="ARBA" id="ARBA00023125"/>
    </source>
</evidence>
<evidence type="ECO:0000313" key="4">
    <source>
        <dbReference type="Proteomes" id="UP000238180"/>
    </source>
</evidence>
<proteinExistence type="predicted"/>
<protein>
    <submittedName>
        <fullName evidence="3">HTH-type transcriptional regulator ImmR</fullName>
    </submittedName>
</protein>
<dbReference type="Pfam" id="PF01381">
    <property type="entry name" value="HTH_3"/>
    <property type="match status" value="1"/>
</dbReference>
<dbReference type="AlphaFoldDB" id="A0A2N9P7B8"/>
<dbReference type="SMART" id="SM00530">
    <property type="entry name" value="HTH_XRE"/>
    <property type="match status" value="1"/>
</dbReference>
<dbReference type="InterPro" id="IPR049639">
    <property type="entry name" value="RstR"/>
</dbReference>
<dbReference type="PROSITE" id="PS50943">
    <property type="entry name" value="HTH_CROC1"/>
    <property type="match status" value="1"/>
</dbReference>
<keyword evidence="1" id="KW-0238">DNA-binding</keyword>
<dbReference type="GO" id="GO:0003677">
    <property type="term" value="F:DNA binding"/>
    <property type="evidence" value="ECO:0007669"/>
    <property type="project" value="UniProtKB-KW"/>
</dbReference>
<dbReference type="Gene3D" id="1.10.260.40">
    <property type="entry name" value="lambda repressor-like DNA-binding domains"/>
    <property type="match status" value="1"/>
</dbReference>
<dbReference type="Proteomes" id="UP000238180">
    <property type="component" value="Unassembled WGS sequence"/>
</dbReference>
<dbReference type="EMBL" id="OLKH01000050">
    <property type="protein sequence ID" value="SPE76253.1"/>
    <property type="molecule type" value="Genomic_DNA"/>
</dbReference>
<evidence type="ECO:0000313" key="3">
    <source>
        <dbReference type="EMBL" id="SPE76253.1"/>
    </source>
</evidence>
<dbReference type="PANTHER" id="PTHR46558">
    <property type="entry name" value="TRACRIPTIONAL REGULATORY PROTEIN-RELATED-RELATED"/>
    <property type="match status" value="1"/>
</dbReference>
<feature type="domain" description="HTH cro/C1-type" evidence="2">
    <location>
        <begin position="7"/>
        <end position="61"/>
    </location>
</feature>
<name>A0A2N9P7B8_9FLAO</name>
<reference evidence="3 4" key="1">
    <citation type="submission" date="2018-02" db="EMBL/GenBank/DDBJ databases">
        <authorList>
            <person name="Cohen D.B."/>
            <person name="Kent A.D."/>
        </authorList>
    </citation>
    <scope>NUCLEOTIDE SEQUENCE [LARGE SCALE GENOMIC DNA]</scope>
    <source>
        <strain evidence="3">CIP109753</strain>
    </source>
</reference>
<sequence length="110" mass="12406">MTLGQNIITIRKKLKISQNDLGKTIGTSGDIIGRYERDEVKPSIEVAIKISEALKVSLDYLVGKTSLELDNDTLKRIEQIADLPNNEKDQIYLVIDALLRDFKTKQAYAK</sequence>
<organism evidence="3 4">
    <name type="scientific">Flavobacterium columnare</name>
    <dbReference type="NCBI Taxonomy" id="996"/>
    <lineage>
        <taxon>Bacteria</taxon>
        <taxon>Pseudomonadati</taxon>
        <taxon>Bacteroidota</taxon>
        <taxon>Flavobacteriia</taxon>
        <taxon>Flavobacteriales</taxon>
        <taxon>Flavobacteriaceae</taxon>
        <taxon>Flavobacterium</taxon>
    </lineage>
</organism>
<dbReference type="CDD" id="cd00093">
    <property type="entry name" value="HTH_XRE"/>
    <property type="match status" value="1"/>
</dbReference>
<dbReference type="InterPro" id="IPR010982">
    <property type="entry name" value="Lambda_DNA-bd_dom_sf"/>
</dbReference>
<dbReference type="PANTHER" id="PTHR46558:SF11">
    <property type="entry name" value="HTH-TYPE TRANSCRIPTIONAL REGULATOR XRE"/>
    <property type="match status" value="1"/>
</dbReference>
<dbReference type="RefSeq" id="WP_105195291.1">
    <property type="nucleotide sequence ID" value="NZ_OLKH01000050.1"/>
</dbReference>
<accession>A0A2N9P7B8</accession>
<dbReference type="NCBIfam" id="NF041951">
    <property type="entry name" value="phage_RstR"/>
    <property type="match status" value="1"/>
</dbReference>
<evidence type="ECO:0000259" key="2">
    <source>
        <dbReference type="PROSITE" id="PS50943"/>
    </source>
</evidence>
<gene>
    <name evidence="3" type="primary">immR_4</name>
    <name evidence="3" type="ORF">FLACOL_00231</name>
</gene>
<dbReference type="SUPFAM" id="SSF47413">
    <property type="entry name" value="lambda repressor-like DNA-binding domains"/>
    <property type="match status" value="1"/>
</dbReference>
<dbReference type="InterPro" id="IPR001387">
    <property type="entry name" value="Cro/C1-type_HTH"/>
</dbReference>